<dbReference type="EMBL" id="JAUKTV010000029">
    <property type="protein sequence ID" value="KAK0701371.1"/>
    <property type="molecule type" value="Genomic_DNA"/>
</dbReference>
<evidence type="ECO:0000313" key="3">
    <source>
        <dbReference type="EMBL" id="KAK0701371.1"/>
    </source>
</evidence>
<keyword evidence="1" id="KW-1133">Transmembrane helix</keyword>
<comment type="caution">
    <text evidence="3">The sequence shown here is derived from an EMBL/GenBank/DDBJ whole genome shotgun (WGS) entry which is preliminary data.</text>
</comment>
<feature type="signal peptide" evidence="2">
    <location>
        <begin position="1"/>
        <end position="15"/>
    </location>
</feature>
<protein>
    <submittedName>
        <fullName evidence="3">Uncharacterized protein</fullName>
    </submittedName>
</protein>
<evidence type="ECO:0000256" key="1">
    <source>
        <dbReference type="SAM" id="Phobius"/>
    </source>
</evidence>
<evidence type="ECO:0000313" key="4">
    <source>
        <dbReference type="Proteomes" id="UP001172159"/>
    </source>
</evidence>
<dbReference type="AlphaFoldDB" id="A0AA39ZPN4"/>
<feature type="transmembrane region" description="Helical" evidence="1">
    <location>
        <begin position="31"/>
        <end position="58"/>
    </location>
</feature>
<organism evidence="3 4">
    <name type="scientific">Apiosordaria backusii</name>
    <dbReference type="NCBI Taxonomy" id="314023"/>
    <lineage>
        <taxon>Eukaryota</taxon>
        <taxon>Fungi</taxon>
        <taxon>Dikarya</taxon>
        <taxon>Ascomycota</taxon>
        <taxon>Pezizomycotina</taxon>
        <taxon>Sordariomycetes</taxon>
        <taxon>Sordariomycetidae</taxon>
        <taxon>Sordariales</taxon>
        <taxon>Lasiosphaeriaceae</taxon>
        <taxon>Apiosordaria</taxon>
    </lineage>
</organism>
<proteinExistence type="predicted"/>
<gene>
    <name evidence="3" type="ORF">B0T21DRAFT_379050</name>
</gene>
<evidence type="ECO:0000256" key="2">
    <source>
        <dbReference type="SAM" id="SignalP"/>
    </source>
</evidence>
<accession>A0AA39ZPN4</accession>
<feature type="chain" id="PRO_5041429035" evidence="2">
    <location>
        <begin position="16"/>
        <end position="114"/>
    </location>
</feature>
<feature type="transmembrane region" description="Helical" evidence="1">
    <location>
        <begin position="70"/>
        <end position="90"/>
    </location>
</feature>
<reference evidence="3" key="1">
    <citation type="submission" date="2023-06" db="EMBL/GenBank/DDBJ databases">
        <title>Genome-scale phylogeny and comparative genomics of the fungal order Sordariales.</title>
        <authorList>
            <consortium name="Lawrence Berkeley National Laboratory"/>
            <person name="Hensen N."/>
            <person name="Bonometti L."/>
            <person name="Westerberg I."/>
            <person name="Brannstrom I.O."/>
            <person name="Guillou S."/>
            <person name="Cros-Aarteil S."/>
            <person name="Calhoun S."/>
            <person name="Haridas S."/>
            <person name="Kuo A."/>
            <person name="Mondo S."/>
            <person name="Pangilinan J."/>
            <person name="Riley R."/>
            <person name="Labutti K."/>
            <person name="Andreopoulos B."/>
            <person name="Lipzen A."/>
            <person name="Chen C."/>
            <person name="Yanf M."/>
            <person name="Daum C."/>
            <person name="Ng V."/>
            <person name="Clum A."/>
            <person name="Steindorff A."/>
            <person name="Ohm R."/>
            <person name="Martin F."/>
            <person name="Silar P."/>
            <person name="Natvig D."/>
            <person name="Lalanne C."/>
            <person name="Gautier V."/>
            <person name="Ament-Velasquez S.L."/>
            <person name="Kruys A."/>
            <person name="Hutchinson M.I."/>
            <person name="Powell A.J."/>
            <person name="Barry K."/>
            <person name="Miller A.N."/>
            <person name="Grigoriev I.V."/>
            <person name="Debuchy R."/>
            <person name="Gladieux P."/>
            <person name="Thoren M.H."/>
            <person name="Johannesson H."/>
        </authorList>
    </citation>
    <scope>NUCLEOTIDE SEQUENCE</scope>
    <source>
        <strain evidence="3">CBS 540.89</strain>
    </source>
</reference>
<dbReference type="Proteomes" id="UP001172159">
    <property type="component" value="Unassembled WGS sequence"/>
</dbReference>
<keyword evidence="1" id="KW-0812">Transmembrane</keyword>
<keyword evidence="1" id="KW-0472">Membrane</keyword>
<keyword evidence="4" id="KW-1185">Reference proteome</keyword>
<name>A0AA39ZPN4_9PEZI</name>
<keyword evidence="2" id="KW-0732">Signal</keyword>
<sequence length="114" mass="13171">MWYIWLLFFLWPGWAGLFIELAGWLVMGEAGGILVITGWVFVALRCISFVIFFFCLWSQGTCVQGWKQRVFAGVGVRVLYHFFLLSLSAYQLDMVGLQIANFVCEKKRIILVCF</sequence>